<dbReference type="Pfam" id="PF00296">
    <property type="entry name" value="Bac_luciferase"/>
    <property type="match status" value="1"/>
</dbReference>
<evidence type="ECO:0000313" key="8">
    <source>
        <dbReference type="Proteomes" id="UP001431313"/>
    </source>
</evidence>
<evidence type="ECO:0000256" key="2">
    <source>
        <dbReference type="ARBA" id="ARBA00022643"/>
    </source>
</evidence>
<keyword evidence="3" id="KW-0560">Oxidoreductase</keyword>
<dbReference type="InterPro" id="IPR036661">
    <property type="entry name" value="Luciferase-like_sf"/>
</dbReference>
<dbReference type="InterPro" id="IPR011251">
    <property type="entry name" value="Luciferase-like_dom"/>
</dbReference>
<dbReference type="Gene3D" id="3.20.20.30">
    <property type="entry name" value="Luciferase-like domain"/>
    <property type="match status" value="1"/>
</dbReference>
<accession>A0ABT2CDW0</accession>
<name>A0ABT2CDW0_9ACTN</name>
<dbReference type="Proteomes" id="UP001431313">
    <property type="component" value="Unassembled WGS sequence"/>
</dbReference>
<dbReference type="EMBL" id="JANUGQ010000004">
    <property type="protein sequence ID" value="MCS0635590.1"/>
    <property type="molecule type" value="Genomic_DNA"/>
</dbReference>
<keyword evidence="2" id="KW-0288">FMN</keyword>
<dbReference type="InterPro" id="IPR050172">
    <property type="entry name" value="SsuD_RutA_monooxygenase"/>
</dbReference>
<comment type="caution">
    <text evidence="7">The sequence shown here is derived from an EMBL/GenBank/DDBJ whole genome shotgun (WGS) entry which is preliminary data.</text>
</comment>
<reference evidence="7" key="1">
    <citation type="submission" date="2022-08" db="EMBL/GenBank/DDBJ databases">
        <authorList>
            <person name="Somphong A."/>
            <person name="Phongsopitanun W."/>
        </authorList>
    </citation>
    <scope>NUCLEOTIDE SEQUENCE</scope>
    <source>
        <strain evidence="7">LP05-1</strain>
    </source>
</reference>
<evidence type="ECO:0000313" key="7">
    <source>
        <dbReference type="EMBL" id="MCS0635590.1"/>
    </source>
</evidence>
<feature type="compositionally biased region" description="Basic and acidic residues" evidence="5">
    <location>
        <begin position="365"/>
        <end position="374"/>
    </location>
</feature>
<keyword evidence="8" id="KW-1185">Reference proteome</keyword>
<evidence type="ECO:0000256" key="3">
    <source>
        <dbReference type="ARBA" id="ARBA00023002"/>
    </source>
</evidence>
<protein>
    <submittedName>
        <fullName evidence="7">LLM class flavin-dependent oxidoreductase</fullName>
    </submittedName>
</protein>
<evidence type="ECO:0000256" key="1">
    <source>
        <dbReference type="ARBA" id="ARBA00022630"/>
    </source>
</evidence>
<dbReference type="PANTHER" id="PTHR42847:SF4">
    <property type="entry name" value="ALKANESULFONATE MONOOXYGENASE-RELATED"/>
    <property type="match status" value="1"/>
</dbReference>
<organism evidence="7 8">
    <name type="scientific">Streptomyces pyxinae</name>
    <dbReference type="NCBI Taxonomy" id="2970734"/>
    <lineage>
        <taxon>Bacteria</taxon>
        <taxon>Bacillati</taxon>
        <taxon>Actinomycetota</taxon>
        <taxon>Actinomycetes</taxon>
        <taxon>Kitasatosporales</taxon>
        <taxon>Streptomycetaceae</taxon>
        <taxon>Streptomyces</taxon>
    </lineage>
</organism>
<keyword evidence="4" id="KW-0503">Monooxygenase</keyword>
<feature type="domain" description="Luciferase-like" evidence="6">
    <location>
        <begin position="17"/>
        <end position="294"/>
    </location>
</feature>
<keyword evidence="1" id="KW-0285">Flavoprotein</keyword>
<gene>
    <name evidence="7" type="ORF">NX801_07930</name>
</gene>
<evidence type="ECO:0000256" key="4">
    <source>
        <dbReference type="ARBA" id="ARBA00023033"/>
    </source>
</evidence>
<proteinExistence type="predicted"/>
<dbReference type="PANTHER" id="PTHR42847">
    <property type="entry name" value="ALKANESULFONATE MONOOXYGENASE"/>
    <property type="match status" value="1"/>
</dbReference>
<evidence type="ECO:0000256" key="5">
    <source>
        <dbReference type="SAM" id="MobiDB-lite"/>
    </source>
</evidence>
<dbReference type="RefSeq" id="WP_258786413.1">
    <property type="nucleotide sequence ID" value="NZ_JANUGQ010000004.1"/>
</dbReference>
<sequence>MRLGLYVNLYARPDERPRLADAVEQVRLAEQAGFAWAVVGERHLHRPGYHEALTSLTYLAAHTERIGLATAGLIAPVYDPVWLAETLAHLDVLSGGRLTAGFVLGYRPEEFALYGTRPAERVPRFEEALEVLTRLWTEDEVTFTGRWTRLENAYLAPRPVRRPRPVIWNGGRVSAALRRTALLCDGWTTSFNETDEELPGKIAEYRSYPRGPRSLGAEVIVCREGYAAPTGQAARAALEGPLRELYDAYGDWKRTSADAARYAQEWDDIAARSVIGSPAQCRERVERYAAMGADGLILRVQPPGMSQADALRAIETFGELGPDPGAGSGPETRTGTDSGTGGGSRTGTDSGAGRDSGTGPGPDAGQERQPEPAA</sequence>
<feature type="region of interest" description="Disordered" evidence="5">
    <location>
        <begin position="317"/>
        <end position="374"/>
    </location>
</feature>
<evidence type="ECO:0000259" key="6">
    <source>
        <dbReference type="Pfam" id="PF00296"/>
    </source>
</evidence>
<dbReference type="SUPFAM" id="SSF51679">
    <property type="entry name" value="Bacterial luciferase-like"/>
    <property type="match status" value="1"/>
</dbReference>